<feature type="compositionally biased region" description="Polar residues" evidence="1">
    <location>
        <begin position="87"/>
        <end position="100"/>
    </location>
</feature>
<dbReference type="OrthoDB" id="3437960at2759"/>
<proteinExistence type="predicted"/>
<dbReference type="eggNOG" id="KOG1721">
    <property type="taxonomic scope" value="Eukaryota"/>
</dbReference>
<sequence>MRAATNGSLIPPAWQGIDGYTPGSVPTGAPIMGVPRGKNFSSAHHNVVDQTAITDFASFCRKTTMVKHVRRSHQRGVLSNEMEDSLSETGSEHSPATPKSHNALPWQPYPLPLDQPSQPLQRAASFADFGQPMPYALPPQYSQRHSMSSGGVADYHAGGPHPQQTLPHLPHPNQHLLQRAPSLPHHSFFVPEQSNPAVATMHPNPHHAPQMPYQQVPRQAVERPHLEIPYPNILTAGLQSSPSTFSPGSGRSPSVQEGFYTHAPPPSSAGYTLHSAGPDQLSPLSFPGSQVPHSSQAQAATPRTHSNPMEMQRDDHVMQQNHQHAGQQHLKGQPKVQSPGPFQSQTSAQGRPNQQPQPVQGPNPDVPALPEAEPTHHQQHPQQAQQQQQQQSDVTAPQTPADDQQWFAYQAGATPVSIPPHHQIGGIHSYAPTLMGMYPDPWAEKFELDTGGIPLPSARIAEM</sequence>
<dbReference type="KEGG" id="cthr:CTHT_0001940"/>
<feature type="region of interest" description="Disordered" evidence="1">
    <location>
        <begin position="142"/>
        <end position="164"/>
    </location>
</feature>
<evidence type="ECO:0000256" key="1">
    <source>
        <dbReference type="SAM" id="MobiDB-lite"/>
    </source>
</evidence>
<dbReference type="Proteomes" id="UP000008066">
    <property type="component" value="Unassembled WGS sequence"/>
</dbReference>
<feature type="compositionally biased region" description="Low complexity" evidence="1">
    <location>
        <begin position="380"/>
        <end position="391"/>
    </location>
</feature>
<feature type="compositionally biased region" description="Low complexity" evidence="1">
    <location>
        <begin position="349"/>
        <end position="358"/>
    </location>
</feature>
<dbReference type="AlphaFoldDB" id="G0RZ73"/>
<evidence type="ECO:0000313" key="3">
    <source>
        <dbReference type="Proteomes" id="UP000008066"/>
    </source>
</evidence>
<feature type="region of interest" description="Disordered" evidence="1">
    <location>
        <begin position="71"/>
        <end position="108"/>
    </location>
</feature>
<keyword evidence="3" id="KW-1185">Reference proteome</keyword>
<dbReference type="GeneID" id="18254232"/>
<organism evidence="3">
    <name type="scientific">Chaetomium thermophilum (strain DSM 1495 / CBS 144.50 / IMI 039719)</name>
    <name type="common">Thermochaetoides thermophila</name>
    <dbReference type="NCBI Taxonomy" id="759272"/>
    <lineage>
        <taxon>Eukaryota</taxon>
        <taxon>Fungi</taxon>
        <taxon>Dikarya</taxon>
        <taxon>Ascomycota</taxon>
        <taxon>Pezizomycotina</taxon>
        <taxon>Sordariomycetes</taxon>
        <taxon>Sordariomycetidae</taxon>
        <taxon>Sordariales</taxon>
        <taxon>Chaetomiaceae</taxon>
        <taxon>Thermochaetoides</taxon>
    </lineage>
</organism>
<dbReference type="OMA" id="GFYTHAP"/>
<evidence type="ECO:0000313" key="2">
    <source>
        <dbReference type="EMBL" id="EGS23501.1"/>
    </source>
</evidence>
<feature type="compositionally biased region" description="Polar residues" evidence="1">
    <location>
        <begin position="287"/>
        <end position="309"/>
    </location>
</feature>
<dbReference type="RefSeq" id="XP_006690743.1">
    <property type="nucleotide sequence ID" value="XM_006690680.1"/>
</dbReference>
<dbReference type="EMBL" id="GL988032">
    <property type="protein sequence ID" value="EGS23501.1"/>
    <property type="molecule type" value="Genomic_DNA"/>
</dbReference>
<accession>G0RZ73</accession>
<name>G0RZ73_CHATD</name>
<dbReference type="HOGENOM" id="CLU_590505_0_0_1"/>
<feature type="compositionally biased region" description="Polar residues" evidence="1">
    <location>
        <begin position="239"/>
        <end position="255"/>
    </location>
</feature>
<dbReference type="STRING" id="759272.G0RZ73"/>
<gene>
    <name evidence="2" type="ORF">CTHT_0001940</name>
</gene>
<reference evidence="2 3" key="1">
    <citation type="journal article" date="2011" name="Cell">
        <title>Insight into structure and assembly of the nuclear pore complex by utilizing the genome of a eukaryotic thermophile.</title>
        <authorList>
            <person name="Amlacher S."/>
            <person name="Sarges P."/>
            <person name="Flemming D."/>
            <person name="van Noort V."/>
            <person name="Kunze R."/>
            <person name="Devos D.P."/>
            <person name="Arumugam M."/>
            <person name="Bork P."/>
            <person name="Hurt E."/>
        </authorList>
    </citation>
    <scope>NUCLEOTIDE SEQUENCE [LARGE SCALE GENOMIC DNA]</scope>
    <source>
        <strain evidence="3">DSM 1495 / CBS 144.50 / IMI 039719</strain>
    </source>
</reference>
<protein>
    <submittedName>
        <fullName evidence="2">Uncharacterized protein</fullName>
    </submittedName>
</protein>
<feature type="region of interest" description="Disordered" evidence="1">
    <location>
        <begin position="239"/>
        <end position="400"/>
    </location>
</feature>